<accession>A0A9D3ZH01</accession>
<dbReference type="PANTHER" id="PTHR46128">
    <property type="entry name" value="MITOCHONDRIAL GROUP I INTRON SPLICING FACTOR CCM1"/>
    <property type="match status" value="1"/>
</dbReference>
<protein>
    <recommendedName>
        <fullName evidence="6">Pentatricopeptide repeat-containing protein</fullName>
    </recommendedName>
</protein>
<dbReference type="NCBIfam" id="TIGR00756">
    <property type="entry name" value="PPR"/>
    <property type="match status" value="1"/>
</dbReference>
<organism evidence="4 5">
    <name type="scientific">Gossypium stocksii</name>
    <dbReference type="NCBI Taxonomy" id="47602"/>
    <lineage>
        <taxon>Eukaryota</taxon>
        <taxon>Viridiplantae</taxon>
        <taxon>Streptophyta</taxon>
        <taxon>Embryophyta</taxon>
        <taxon>Tracheophyta</taxon>
        <taxon>Spermatophyta</taxon>
        <taxon>Magnoliopsida</taxon>
        <taxon>eudicotyledons</taxon>
        <taxon>Gunneridae</taxon>
        <taxon>Pentapetalae</taxon>
        <taxon>rosids</taxon>
        <taxon>malvids</taxon>
        <taxon>Malvales</taxon>
        <taxon>Malvaceae</taxon>
        <taxon>Malvoideae</taxon>
        <taxon>Gossypium</taxon>
    </lineage>
</organism>
<feature type="repeat" description="PPR" evidence="3">
    <location>
        <begin position="83"/>
        <end position="117"/>
    </location>
</feature>
<dbReference type="PROSITE" id="PS51375">
    <property type="entry name" value="PPR"/>
    <property type="match status" value="1"/>
</dbReference>
<keyword evidence="2" id="KW-0677">Repeat</keyword>
<dbReference type="EMBL" id="JAIQCV010000013">
    <property type="protein sequence ID" value="KAH1033261.1"/>
    <property type="molecule type" value="Genomic_DNA"/>
</dbReference>
<dbReference type="Pfam" id="PF13041">
    <property type="entry name" value="PPR_2"/>
    <property type="match status" value="1"/>
</dbReference>
<evidence type="ECO:0000256" key="1">
    <source>
        <dbReference type="ARBA" id="ARBA00007626"/>
    </source>
</evidence>
<name>A0A9D3ZH01_9ROSI</name>
<evidence type="ECO:0000313" key="5">
    <source>
        <dbReference type="Proteomes" id="UP000828251"/>
    </source>
</evidence>
<dbReference type="OrthoDB" id="42736at2759"/>
<keyword evidence="5" id="KW-1185">Reference proteome</keyword>
<evidence type="ECO:0000313" key="4">
    <source>
        <dbReference type="EMBL" id="KAH1033261.1"/>
    </source>
</evidence>
<dbReference type="Proteomes" id="UP000828251">
    <property type="component" value="Unassembled WGS sequence"/>
</dbReference>
<gene>
    <name evidence="4" type="ORF">J1N35_045435</name>
</gene>
<comment type="caution">
    <text evidence="4">The sequence shown here is derived from an EMBL/GenBank/DDBJ whole genome shotgun (WGS) entry which is preliminary data.</text>
</comment>
<dbReference type="Gene3D" id="1.25.40.10">
    <property type="entry name" value="Tetratricopeptide repeat domain"/>
    <property type="match status" value="1"/>
</dbReference>
<dbReference type="InterPro" id="IPR002885">
    <property type="entry name" value="PPR_rpt"/>
</dbReference>
<sequence length="168" mass="18904">MSRKAAPFPPAITSVSPLAFITCFHMSHAVPIVHRSVPRFIFSHVDISNKILSKWRGGLNNRGEVGQAVKTLKELEENGPYPNVVTYNTVINAFCKQGLLKEGLVVFSGMLKKGIEPNVYTYQILLDAFYGQRMFCKAEAMISTMKQQRIKFNVVTRHICSKIGKKRS</sequence>
<dbReference type="PANTHER" id="PTHR46128:SF211">
    <property type="entry name" value="PENTACOTRIPEPTIDE-REPEAT REGION OF PRORP DOMAIN-CONTAINING PROTEIN"/>
    <property type="match status" value="1"/>
</dbReference>
<evidence type="ECO:0000256" key="3">
    <source>
        <dbReference type="PROSITE-ProRule" id="PRU00708"/>
    </source>
</evidence>
<dbReference type="InterPro" id="IPR050872">
    <property type="entry name" value="PPR_P_subfamily"/>
</dbReference>
<comment type="similarity">
    <text evidence="1">Belongs to the PPR family. P subfamily.</text>
</comment>
<dbReference type="InterPro" id="IPR011990">
    <property type="entry name" value="TPR-like_helical_dom_sf"/>
</dbReference>
<reference evidence="4 5" key="1">
    <citation type="journal article" date="2021" name="Plant Biotechnol. J.">
        <title>Multi-omics assisted identification of the key and species-specific regulatory components of drought-tolerant mechanisms in Gossypium stocksii.</title>
        <authorList>
            <person name="Yu D."/>
            <person name="Ke L."/>
            <person name="Zhang D."/>
            <person name="Wu Y."/>
            <person name="Sun Y."/>
            <person name="Mei J."/>
            <person name="Sun J."/>
            <person name="Sun Y."/>
        </authorList>
    </citation>
    <scope>NUCLEOTIDE SEQUENCE [LARGE SCALE GENOMIC DNA]</scope>
    <source>
        <strain evidence="5">cv. E1</strain>
        <tissue evidence="4">Leaf</tissue>
    </source>
</reference>
<evidence type="ECO:0000256" key="2">
    <source>
        <dbReference type="ARBA" id="ARBA00022737"/>
    </source>
</evidence>
<evidence type="ECO:0008006" key="6">
    <source>
        <dbReference type="Google" id="ProtNLM"/>
    </source>
</evidence>
<proteinExistence type="inferred from homology"/>
<dbReference type="AlphaFoldDB" id="A0A9D3ZH01"/>